<evidence type="ECO:0000313" key="1">
    <source>
        <dbReference type="EMBL" id="QVT78069.1"/>
    </source>
</evidence>
<organism evidence="1 2">
    <name type="scientific">Nocardioides aquaticus</name>
    <dbReference type="NCBI Taxonomy" id="160826"/>
    <lineage>
        <taxon>Bacteria</taxon>
        <taxon>Bacillati</taxon>
        <taxon>Actinomycetota</taxon>
        <taxon>Actinomycetes</taxon>
        <taxon>Propionibacteriales</taxon>
        <taxon>Nocardioidaceae</taxon>
        <taxon>Nocardioides</taxon>
    </lineage>
</organism>
<evidence type="ECO:0000313" key="2">
    <source>
        <dbReference type="Proteomes" id="UP000679307"/>
    </source>
</evidence>
<gene>
    <name evidence="1" type="ORF">ENKNEFLB_00441</name>
</gene>
<dbReference type="RefSeq" id="WP_214057702.1">
    <property type="nucleotide sequence ID" value="NZ_BAAAHS010000037.1"/>
</dbReference>
<dbReference type="EMBL" id="CP075371">
    <property type="protein sequence ID" value="QVT78069.1"/>
    <property type="molecule type" value="Genomic_DNA"/>
</dbReference>
<proteinExistence type="predicted"/>
<sequence length="124" mass="13793">MSNWTPSRPASQLLREALPLQIRGTETTDPVVTLFGESWSLTLWCDWTVESMSLSSSSPDLEDRVWDLVSLSIVGLEVVENVGPIFRLSSGHQLALMEGDDEEPWVMQIPGLIITGGTRSEYWG</sequence>
<accession>A0ABX8ECH4</accession>
<protein>
    <submittedName>
        <fullName evidence="1">Uncharacterized protein</fullName>
    </submittedName>
</protein>
<dbReference type="Proteomes" id="UP000679307">
    <property type="component" value="Chromosome"/>
</dbReference>
<name>A0ABX8ECH4_9ACTN</name>
<reference evidence="1 2" key="1">
    <citation type="submission" date="2021-05" db="EMBL/GenBank/DDBJ databases">
        <title>Complete genome of Nocardioides aquaticus KCTC 9944T isolated from meromictic and hypersaline Ekho Lake, Antarctica.</title>
        <authorList>
            <person name="Hwang K."/>
            <person name="Kim K.M."/>
            <person name="Choe H."/>
        </authorList>
    </citation>
    <scope>NUCLEOTIDE SEQUENCE [LARGE SCALE GENOMIC DNA]</scope>
    <source>
        <strain evidence="1 2">KCTC 9944</strain>
    </source>
</reference>
<keyword evidence="2" id="KW-1185">Reference proteome</keyword>